<dbReference type="SMART" id="SM00175">
    <property type="entry name" value="RAB"/>
    <property type="match status" value="1"/>
</dbReference>
<keyword evidence="1" id="KW-0547">Nucleotide-binding</keyword>
<dbReference type="EMBL" id="CAXDID020000009">
    <property type="protein sequence ID" value="CAL5978708.1"/>
    <property type="molecule type" value="Genomic_DNA"/>
</dbReference>
<proteinExistence type="predicted"/>
<evidence type="ECO:0000256" key="1">
    <source>
        <dbReference type="ARBA" id="ARBA00022741"/>
    </source>
</evidence>
<evidence type="ECO:0000313" key="3">
    <source>
        <dbReference type="EMBL" id="CAL5978708.1"/>
    </source>
</evidence>
<dbReference type="Gene3D" id="3.40.50.300">
    <property type="entry name" value="P-loop containing nucleotide triphosphate hydrolases"/>
    <property type="match status" value="1"/>
</dbReference>
<dbReference type="InterPro" id="IPR050227">
    <property type="entry name" value="Rab"/>
</dbReference>
<dbReference type="SMART" id="SM00176">
    <property type="entry name" value="RAN"/>
    <property type="match status" value="1"/>
</dbReference>
<dbReference type="Pfam" id="PF00071">
    <property type="entry name" value="Ras"/>
    <property type="match status" value="1"/>
</dbReference>
<dbReference type="SUPFAM" id="SSF52540">
    <property type="entry name" value="P-loop containing nucleoside triphosphate hydrolases"/>
    <property type="match status" value="1"/>
</dbReference>
<accession>A0ABP1GUV0</accession>
<protein>
    <submittedName>
        <fullName evidence="3">Rab2a</fullName>
    </submittedName>
</protein>
<keyword evidence="2" id="KW-0342">GTP-binding</keyword>
<gene>
    <name evidence="3" type="ORF">HINF_LOCUS4916</name>
</gene>
<dbReference type="SMART" id="SM00173">
    <property type="entry name" value="RAS"/>
    <property type="match status" value="1"/>
</dbReference>
<comment type="caution">
    <text evidence="3">The sequence shown here is derived from an EMBL/GenBank/DDBJ whole genome shotgun (WGS) entry which is preliminary data.</text>
</comment>
<sequence length="190" mass="20683">MAETPLESKCVLLLVGDTGVGKTCITQRFVRNEFNPAQQSTSGAAFLRHTFKIGDKFVKFQLWDTAGQEKFRSLTAMYYRGASAVVIVYDVTRSSTLEDVKYWRQQLIDSGVLDAVVIVVGNKIDLPGRQVSKAEGEILAKSLGCLYGECSAKSGDGINEVFEKIAKEKLSSLNKTGTVNANQAAKKGCC</sequence>
<dbReference type="PANTHER" id="PTHR47977">
    <property type="entry name" value="RAS-RELATED PROTEIN RAB"/>
    <property type="match status" value="1"/>
</dbReference>
<dbReference type="NCBIfam" id="TIGR00231">
    <property type="entry name" value="small_GTP"/>
    <property type="match status" value="1"/>
</dbReference>
<dbReference type="CDD" id="cd00154">
    <property type="entry name" value="Rab"/>
    <property type="match status" value="1"/>
</dbReference>
<dbReference type="SMART" id="SM00174">
    <property type="entry name" value="RHO"/>
    <property type="match status" value="1"/>
</dbReference>
<dbReference type="PROSITE" id="PS51419">
    <property type="entry name" value="RAB"/>
    <property type="match status" value="1"/>
</dbReference>
<evidence type="ECO:0000313" key="4">
    <source>
        <dbReference type="Proteomes" id="UP001642409"/>
    </source>
</evidence>
<dbReference type="PROSITE" id="PS51421">
    <property type="entry name" value="RAS"/>
    <property type="match status" value="1"/>
</dbReference>
<organism evidence="3 4">
    <name type="scientific">Hexamita inflata</name>
    <dbReference type="NCBI Taxonomy" id="28002"/>
    <lineage>
        <taxon>Eukaryota</taxon>
        <taxon>Metamonada</taxon>
        <taxon>Diplomonadida</taxon>
        <taxon>Hexamitidae</taxon>
        <taxon>Hexamitinae</taxon>
        <taxon>Hexamita</taxon>
    </lineage>
</organism>
<dbReference type="PRINTS" id="PR00449">
    <property type="entry name" value="RASTRNSFRMNG"/>
</dbReference>
<dbReference type="PROSITE" id="PS51417">
    <property type="entry name" value="ARF"/>
    <property type="match status" value="1"/>
</dbReference>
<dbReference type="Proteomes" id="UP001642409">
    <property type="component" value="Unassembled WGS sequence"/>
</dbReference>
<name>A0ABP1GUV0_9EUKA</name>
<evidence type="ECO:0000256" key="2">
    <source>
        <dbReference type="ARBA" id="ARBA00023134"/>
    </source>
</evidence>
<dbReference type="InterPro" id="IPR001806">
    <property type="entry name" value="Small_GTPase"/>
</dbReference>
<keyword evidence="4" id="KW-1185">Reference proteome</keyword>
<dbReference type="InterPro" id="IPR027417">
    <property type="entry name" value="P-loop_NTPase"/>
</dbReference>
<reference evidence="3 4" key="1">
    <citation type="submission" date="2024-07" db="EMBL/GenBank/DDBJ databases">
        <authorList>
            <person name="Akdeniz Z."/>
        </authorList>
    </citation>
    <scope>NUCLEOTIDE SEQUENCE [LARGE SCALE GENOMIC DNA]</scope>
</reference>
<dbReference type="InterPro" id="IPR005225">
    <property type="entry name" value="Small_GTP-bd"/>
</dbReference>
<dbReference type="PROSITE" id="PS51420">
    <property type="entry name" value="RHO"/>
    <property type="match status" value="1"/>
</dbReference>